<gene>
    <name evidence="6" type="ORF">DLJ53_14870</name>
</gene>
<comment type="similarity">
    <text evidence="1">Belongs to the Gfa family.</text>
</comment>
<dbReference type="PROSITE" id="PS51891">
    <property type="entry name" value="CENP_V_GFA"/>
    <property type="match status" value="1"/>
</dbReference>
<keyword evidence="2" id="KW-0479">Metal-binding</keyword>
<dbReference type="Gene3D" id="3.90.1590.10">
    <property type="entry name" value="glutathione-dependent formaldehyde- activating enzyme (gfa)"/>
    <property type="match status" value="1"/>
</dbReference>
<dbReference type="EMBL" id="QHHQ01000003">
    <property type="protein sequence ID" value="RAI00543.1"/>
    <property type="molecule type" value="Genomic_DNA"/>
</dbReference>
<reference evidence="6 7" key="1">
    <citation type="submission" date="2018-05" db="EMBL/GenBank/DDBJ databases">
        <title>Acuticoccus sediminis sp. nov., isolated from deep-sea sediment of Indian Ocean.</title>
        <authorList>
            <person name="Liu X."/>
            <person name="Lai Q."/>
            <person name="Du Y."/>
            <person name="Sun F."/>
            <person name="Zhang X."/>
            <person name="Wang S."/>
            <person name="Shao Z."/>
        </authorList>
    </citation>
    <scope>NUCLEOTIDE SEQUENCE [LARGE SCALE GENOMIC DNA]</scope>
    <source>
        <strain evidence="6 7">PTG4-2</strain>
    </source>
</reference>
<dbReference type="GO" id="GO:0046872">
    <property type="term" value="F:metal ion binding"/>
    <property type="evidence" value="ECO:0007669"/>
    <property type="project" value="UniProtKB-KW"/>
</dbReference>
<evidence type="ECO:0000256" key="4">
    <source>
        <dbReference type="ARBA" id="ARBA00023239"/>
    </source>
</evidence>
<dbReference type="InterPro" id="IPR011057">
    <property type="entry name" value="Mss4-like_sf"/>
</dbReference>
<dbReference type="PANTHER" id="PTHR33337:SF40">
    <property type="entry name" value="CENP-V_GFA DOMAIN-CONTAINING PROTEIN-RELATED"/>
    <property type="match status" value="1"/>
</dbReference>
<feature type="domain" description="CENP-V/GFA" evidence="5">
    <location>
        <begin position="3"/>
        <end position="104"/>
    </location>
</feature>
<evidence type="ECO:0000256" key="2">
    <source>
        <dbReference type="ARBA" id="ARBA00022723"/>
    </source>
</evidence>
<keyword evidence="4" id="KW-0456">Lyase</keyword>
<dbReference type="Pfam" id="PF04828">
    <property type="entry name" value="GFA"/>
    <property type="match status" value="1"/>
</dbReference>
<protein>
    <submittedName>
        <fullName evidence="6">GFA family protein</fullName>
    </submittedName>
</protein>
<name>A0A8B2NTN5_9HYPH</name>
<evidence type="ECO:0000259" key="5">
    <source>
        <dbReference type="PROSITE" id="PS51891"/>
    </source>
</evidence>
<keyword evidence="7" id="KW-1185">Reference proteome</keyword>
<evidence type="ECO:0000313" key="7">
    <source>
        <dbReference type="Proteomes" id="UP000249590"/>
    </source>
</evidence>
<dbReference type="GO" id="GO:0016846">
    <property type="term" value="F:carbon-sulfur lyase activity"/>
    <property type="evidence" value="ECO:0007669"/>
    <property type="project" value="InterPro"/>
</dbReference>
<sequence length="128" mass="13975">MIRTGRCNCGAVRLTVEGEPSEVGLCHCRTCQRETGGPYMAYAVFGRDTLRVEGETASWIETTDHRHFCPVCGAPLFATMDGDPTVEVRLGCLDDTGGLDPKFEIWVGRRLPWVAPIPGASQHEGNLP</sequence>
<dbReference type="OrthoDB" id="9807246at2"/>
<proteinExistence type="inferred from homology"/>
<evidence type="ECO:0000256" key="1">
    <source>
        <dbReference type="ARBA" id="ARBA00005495"/>
    </source>
</evidence>
<dbReference type="InterPro" id="IPR006913">
    <property type="entry name" value="CENP-V/GFA"/>
</dbReference>
<keyword evidence="3" id="KW-0862">Zinc</keyword>
<evidence type="ECO:0000256" key="3">
    <source>
        <dbReference type="ARBA" id="ARBA00022833"/>
    </source>
</evidence>
<dbReference type="SUPFAM" id="SSF51316">
    <property type="entry name" value="Mss4-like"/>
    <property type="match status" value="1"/>
</dbReference>
<comment type="caution">
    <text evidence="6">The sequence shown here is derived from an EMBL/GenBank/DDBJ whole genome shotgun (WGS) entry which is preliminary data.</text>
</comment>
<accession>A0A8B2NTN5</accession>
<evidence type="ECO:0000313" key="6">
    <source>
        <dbReference type="EMBL" id="RAI00543.1"/>
    </source>
</evidence>
<organism evidence="6 7">
    <name type="scientific">Acuticoccus sediminis</name>
    <dbReference type="NCBI Taxonomy" id="2184697"/>
    <lineage>
        <taxon>Bacteria</taxon>
        <taxon>Pseudomonadati</taxon>
        <taxon>Pseudomonadota</taxon>
        <taxon>Alphaproteobacteria</taxon>
        <taxon>Hyphomicrobiales</taxon>
        <taxon>Amorphaceae</taxon>
        <taxon>Acuticoccus</taxon>
    </lineage>
</organism>
<dbReference type="Proteomes" id="UP000249590">
    <property type="component" value="Unassembled WGS sequence"/>
</dbReference>
<dbReference type="PANTHER" id="PTHR33337">
    <property type="entry name" value="GFA DOMAIN-CONTAINING PROTEIN"/>
    <property type="match status" value="1"/>
</dbReference>
<dbReference type="AlphaFoldDB" id="A0A8B2NTN5"/>